<evidence type="ECO:0000313" key="3">
    <source>
        <dbReference type="Proteomes" id="UP000282184"/>
    </source>
</evidence>
<sequence length="231" mass="26045">MFRRPSLSVLKLALLLIITLLAAPARAQDGAAHEYGNILQTYYSQNDPELVGKTVTFLNTTSMPYQRLAPMLQGFFGALFQQNPAVKTALYARLGEVKSAEHQQLFQRIRATNLDSLYAQARPTPQLNDMNWSSYFATGNPKYLDNLLRNAQYYAERKDLMLFVTGSSAMWSLSSNARQHPAVGAYLAKAKSKNAALALKKEPGYFRQEMTEIVQQQRAKGVWDPNSYRPE</sequence>
<gene>
    <name evidence="2" type="ORF">EJV47_20450</name>
</gene>
<organism evidence="2 3">
    <name type="scientific">Hymenobacter gummosus</name>
    <dbReference type="NCBI Taxonomy" id="1776032"/>
    <lineage>
        <taxon>Bacteria</taxon>
        <taxon>Pseudomonadati</taxon>
        <taxon>Bacteroidota</taxon>
        <taxon>Cytophagia</taxon>
        <taxon>Cytophagales</taxon>
        <taxon>Hymenobacteraceae</taxon>
        <taxon>Hymenobacter</taxon>
    </lineage>
</organism>
<feature type="signal peptide" evidence="1">
    <location>
        <begin position="1"/>
        <end position="27"/>
    </location>
</feature>
<comment type="caution">
    <text evidence="2">The sequence shown here is derived from an EMBL/GenBank/DDBJ whole genome shotgun (WGS) entry which is preliminary data.</text>
</comment>
<keyword evidence="3" id="KW-1185">Reference proteome</keyword>
<dbReference type="Proteomes" id="UP000282184">
    <property type="component" value="Unassembled WGS sequence"/>
</dbReference>
<protein>
    <submittedName>
        <fullName evidence="2">Uncharacterized protein</fullName>
    </submittedName>
</protein>
<dbReference type="EMBL" id="RXOF01000014">
    <property type="protein sequence ID" value="RTQ46748.1"/>
    <property type="molecule type" value="Genomic_DNA"/>
</dbReference>
<feature type="chain" id="PRO_5019356198" evidence="1">
    <location>
        <begin position="28"/>
        <end position="231"/>
    </location>
</feature>
<name>A0A431TYC7_9BACT</name>
<evidence type="ECO:0000313" key="2">
    <source>
        <dbReference type="EMBL" id="RTQ46748.1"/>
    </source>
</evidence>
<evidence type="ECO:0000256" key="1">
    <source>
        <dbReference type="SAM" id="SignalP"/>
    </source>
</evidence>
<proteinExistence type="predicted"/>
<reference evidence="2 3" key="1">
    <citation type="submission" date="2018-12" db="EMBL/GenBank/DDBJ databases">
        <title>Hymenobacter gummosus sp. nov., isolated from a spring.</title>
        <authorList>
            <person name="Nie L."/>
        </authorList>
    </citation>
    <scope>NUCLEOTIDE SEQUENCE [LARGE SCALE GENOMIC DNA]</scope>
    <source>
        <strain evidence="2 3">KCTC 52166</strain>
    </source>
</reference>
<dbReference type="OrthoDB" id="1441001at2"/>
<keyword evidence="1" id="KW-0732">Signal</keyword>
<accession>A0A431TYC7</accession>
<dbReference type="RefSeq" id="WP_126695068.1">
    <property type="nucleotide sequence ID" value="NZ_RXOF01000014.1"/>
</dbReference>
<dbReference type="AlphaFoldDB" id="A0A431TYC7"/>